<keyword evidence="2" id="KW-0812">Transmembrane</keyword>
<organism evidence="3 4">
    <name type="scientific">Porphyridium purpureum</name>
    <name type="common">Red alga</name>
    <name type="synonym">Porphyridium cruentum</name>
    <dbReference type="NCBI Taxonomy" id="35688"/>
    <lineage>
        <taxon>Eukaryota</taxon>
        <taxon>Rhodophyta</taxon>
        <taxon>Bangiophyceae</taxon>
        <taxon>Porphyridiales</taxon>
        <taxon>Porphyridiaceae</taxon>
        <taxon>Porphyridium</taxon>
    </lineage>
</organism>
<proteinExistence type="predicted"/>
<evidence type="ECO:0000256" key="1">
    <source>
        <dbReference type="SAM" id="MobiDB-lite"/>
    </source>
</evidence>
<dbReference type="EMBL" id="VRMN01000002">
    <property type="protein sequence ID" value="KAA8496899.1"/>
    <property type="molecule type" value="Genomic_DNA"/>
</dbReference>
<name>A0A5J4YZ41_PORPP</name>
<keyword evidence="2" id="KW-0472">Membrane</keyword>
<feature type="transmembrane region" description="Helical" evidence="2">
    <location>
        <begin position="20"/>
        <end position="37"/>
    </location>
</feature>
<gene>
    <name evidence="3" type="ORF">FVE85_0628</name>
</gene>
<sequence>MSSALVRAVRRLEQMPERPVVFFGTAAIVGVSYMLMLGGNRAWKTEKDEELMAQLDSTKDYSLQAPGTAPAGEPSPAVAALASGGSPEQK</sequence>
<dbReference type="AlphaFoldDB" id="A0A5J4YZ41"/>
<evidence type="ECO:0000256" key="2">
    <source>
        <dbReference type="SAM" id="Phobius"/>
    </source>
</evidence>
<accession>A0A5J4YZ41</accession>
<dbReference type="Proteomes" id="UP000324585">
    <property type="component" value="Unassembled WGS sequence"/>
</dbReference>
<reference evidence="4" key="1">
    <citation type="journal article" date="2019" name="Nat. Commun.">
        <title>Expansion of phycobilisome linker gene families in mesophilic red algae.</title>
        <authorList>
            <person name="Lee J."/>
            <person name="Kim D."/>
            <person name="Bhattacharya D."/>
            <person name="Yoon H.S."/>
        </authorList>
    </citation>
    <scope>NUCLEOTIDE SEQUENCE [LARGE SCALE GENOMIC DNA]</scope>
    <source>
        <strain evidence="4">CCMP 1328</strain>
    </source>
</reference>
<keyword evidence="2" id="KW-1133">Transmembrane helix</keyword>
<protein>
    <submittedName>
        <fullName evidence="3">Uncharacterized protein</fullName>
    </submittedName>
</protein>
<keyword evidence="4" id="KW-1185">Reference proteome</keyword>
<comment type="caution">
    <text evidence="3">The sequence shown here is derived from an EMBL/GenBank/DDBJ whole genome shotgun (WGS) entry which is preliminary data.</text>
</comment>
<feature type="region of interest" description="Disordered" evidence="1">
    <location>
        <begin position="62"/>
        <end position="90"/>
    </location>
</feature>
<evidence type="ECO:0000313" key="4">
    <source>
        <dbReference type="Proteomes" id="UP000324585"/>
    </source>
</evidence>
<evidence type="ECO:0000313" key="3">
    <source>
        <dbReference type="EMBL" id="KAA8496899.1"/>
    </source>
</evidence>